<proteinExistence type="predicted"/>
<protein>
    <submittedName>
        <fullName evidence="1">Uncharacterized protein</fullName>
    </submittedName>
</protein>
<evidence type="ECO:0000313" key="1">
    <source>
        <dbReference type="EMBL" id="GFU05256.1"/>
    </source>
</evidence>
<name>A0A8X6Q6N2_NEPPI</name>
<dbReference type="EMBL" id="BMAW01028032">
    <property type="protein sequence ID" value="GFU05256.1"/>
    <property type="molecule type" value="Genomic_DNA"/>
</dbReference>
<keyword evidence="2" id="KW-1185">Reference proteome</keyword>
<accession>A0A8X6Q6N2</accession>
<organism evidence="1 2">
    <name type="scientific">Nephila pilipes</name>
    <name type="common">Giant wood spider</name>
    <name type="synonym">Nephila maculata</name>
    <dbReference type="NCBI Taxonomy" id="299642"/>
    <lineage>
        <taxon>Eukaryota</taxon>
        <taxon>Metazoa</taxon>
        <taxon>Ecdysozoa</taxon>
        <taxon>Arthropoda</taxon>
        <taxon>Chelicerata</taxon>
        <taxon>Arachnida</taxon>
        <taxon>Araneae</taxon>
        <taxon>Araneomorphae</taxon>
        <taxon>Entelegynae</taxon>
        <taxon>Araneoidea</taxon>
        <taxon>Nephilidae</taxon>
        <taxon>Nephila</taxon>
    </lineage>
</organism>
<sequence>MAFFFSKAKNPLQCLPIAGGLSKQKRGFLRPCESPIGKIERKKKQERVYCRNEDVSGRTTALVGSTRPPVLRRRRGGHRSSVRVMTSLAPLATTIALINPFMSHKGRGLTMTLLFPQEDQNKMHEDDIRENNLSRI</sequence>
<dbReference type="Proteomes" id="UP000887013">
    <property type="component" value="Unassembled WGS sequence"/>
</dbReference>
<reference evidence="1" key="1">
    <citation type="submission" date="2020-08" db="EMBL/GenBank/DDBJ databases">
        <title>Multicomponent nature underlies the extraordinary mechanical properties of spider dragline silk.</title>
        <authorList>
            <person name="Kono N."/>
            <person name="Nakamura H."/>
            <person name="Mori M."/>
            <person name="Yoshida Y."/>
            <person name="Ohtoshi R."/>
            <person name="Malay A.D."/>
            <person name="Moran D.A.P."/>
            <person name="Tomita M."/>
            <person name="Numata K."/>
            <person name="Arakawa K."/>
        </authorList>
    </citation>
    <scope>NUCLEOTIDE SEQUENCE</scope>
</reference>
<comment type="caution">
    <text evidence="1">The sequence shown here is derived from an EMBL/GenBank/DDBJ whole genome shotgun (WGS) entry which is preliminary data.</text>
</comment>
<evidence type="ECO:0000313" key="2">
    <source>
        <dbReference type="Proteomes" id="UP000887013"/>
    </source>
</evidence>
<dbReference type="AlphaFoldDB" id="A0A8X6Q6N2"/>
<gene>
    <name evidence="1" type="ORF">NPIL_636281</name>
</gene>